<reference evidence="2" key="1">
    <citation type="journal article" date="2020" name="Nat. Commun.">
        <title>Genome assembly of wild tea tree DASZ reveals pedigree and selection history of tea varieties.</title>
        <authorList>
            <person name="Zhang W."/>
            <person name="Zhang Y."/>
            <person name="Qiu H."/>
            <person name="Guo Y."/>
            <person name="Wan H."/>
            <person name="Zhang X."/>
            <person name="Scossa F."/>
            <person name="Alseekh S."/>
            <person name="Zhang Q."/>
            <person name="Wang P."/>
            <person name="Xu L."/>
            <person name="Schmidt M.H."/>
            <person name="Jia X."/>
            <person name="Li D."/>
            <person name="Zhu A."/>
            <person name="Guo F."/>
            <person name="Chen W."/>
            <person name="Ni D."/>
            <person name="Usadel B."/>
            <person name="Fernie A.R."/>
            <person name="Wen W."/>
        </authorList>
    </citation>
    <scope>NUCLEOTIDE SEQUENCE [LARGE SCALE GENOMIC DNA]</scope>
    <source>
        <strain evidence="2">cv. G240</strain>
    </source>
</reference>
<evidence type="ECO:0000313" key="1">
    <source>
        <dbReference type="EMBL" id="KAF5937784.1"/>
    </source>
</evidence>
<evidence type="ECO:0000313" key="2">
    <source>
        <dbReference type="Proteomes" id="UP000593564"/>
    </source>
</evidence>
<dbReference type="Proteomes" id="UP000593564">
    <property type="component" value="Unassembled WGS sequence"/>
</dbReference>
<sequence length="163" mass="18945">MGPHLWSNKLEAGQLQHLVKISNLTRFSLPVVTYKSLIYCCQLTCFVLYEPQMALWYRISFNRLKNQAFLGKNMKCGSRLRYYIRDTPKNSAHDVEELDRQVPLIDEMDTKVGNLTSNCLPIRSEILPHGRYWISEQIQQPPAIQNSETIMVSVVWMVSLHSM</sequence>
<gene>
    <name evidence="1" type="ORF">HYC85_025290</name>
</gene>
<dbReference type="AlphaFoldDB" id="A0A7J7GED8"/>
<comment type="caution">
    <text evidence="1">The sequence shown here is derived from an EMBL/GenBank/DDBJ whole genome shotgun (WGS) entry which is preliminary data.</text>
</comment>
<protein>
    <submittedName>
        <fullName evidence="1">Uncharacterized protein</fullName>
    </submittedName>
</protein>
<organism evidence="1 2">
    <name type="scientific">Camellia sinensis</name>
    <name type="common">Tea plant</name>
    <name type="synonym">Thea sinensis</name>
    <dbReference type="NCBI Taxonomy" id="4442"/>
    <lineage>
        <taxon>Eukaryota</taxon>
        <taxon>Viridiplantae</taxon>
        <taxon>Streptophyta</taxon>
        <taxon>Embryophyta</taxon>
        <taxon>Tracheophyta</taxon>
        <taxon>Spermatophyta</taxon>
        <taxon>Magnoliopsida</taxon>
        <taxon>eudicotyledons</taxon>
        <taxon>Gunneridae</taxon>
        <taxon>Pentapetalae</taxon>
        <taxon>asterids</taxon>
        <taxon>Ericales</taxon>
        <taxon>Theaceae</taxon>
        <taxon>Camellia</taxon>
    </lineage>
</organism>
<reference evidence="1 2" key="2">
    <citation type="submission" date="2020-07" db="EMBL/GenBank/DDBJ databases">
        <title>Genome assembly of wild tea tree DASZ reveals pedigree and selection history of tea varieties.</title>
        <authorList>
            <person name="Zhang W."/>
        </authorList>
    </citation>
    <scope>NUCLEOTIDE SEQUENCE [LARGE SCALE GENOMIC DNA]</scope>
    <source>
        <strain evidence="2">cv. G240</strain>
        <tissue evidence="1">Leaf</tissue>
    </source>
</reference>
<proteinExistence type="predicted"/>
<name>A0A7J7GED8_CAMSI</name>
<dbReference type="EMBL" id="JACBKZ010000012">
    <property type="protein sequence ID" value="KAF5937784.1"/>
    <property type="molecule type" value="Genomic_DNA"/>
</dbReference>
<accession>A0A7J7GED8</accession>
<keyword evidence="2" id="KW-1185">Reference proteome</keyword>